<dbReference type="Gene3D" id="3.90.1150.10">
    <property type="entry name" value="Aspartate Aminotransferase, domain 1"/>
    <property type="match status" value="1"/>
</dbReference>
<dbReference type="GO" id="GO:0008483">
    <property type="term" value="F:transaminase activity"/>
    <property type="evidence" value="ECO:0007669"/>
    <property type="project" value="TreeGrafter"/>
</dbReference>
<evidence type="ECO:0000259" key="4">
    <source>
        <dbReference type="Pfam" id="PF01408"/>
    </source>
</evidence>
<evidence type="ECO:0000256" key="2">
    <source>
        <dbReference type="ARBA" id="ARBA00037999"/>
    </source>
</evidence>
<dbReference type="Pfam" id="PF22725">
    <property type="entry name" value="GFO_IDH_MocA_C3"/>
    <property type="match status" value="1"/>
</dbReference>
<evidence type="ECO:0000313" key="7">
    <source>
        <dbReference type="Proteomes" id="UP000006055"/>
    </source>
</evidence>
<protein>
    <submittedName>
        <fullName evidence="6">Putative PLP-dependent enzyme possibly involved in cell wall biogenesis</fullName>
    </submittedName>
</protein>
<dbReference type="FunFam" id="3.40.640.10:FF:000089">
    <property type="entry name" value="Aminotransferase, DegT/DnrJ/EryC1/StrS family"/>
    <property type="match status" value="1"/>
</dbReference>
<dbReference type="CDD" id="cd03358">
    <property type="entry name" value="LbH_WxcM_N_like"/>
    <property type="match status" value="1"/>
</dbReference>
<reference evidence="7" key="1">
    <citation type="submission" date="2012-06" db="EMBL/GenBank/DDBJ databases">
        <title>Complete sequence of chromosome of Desulfomonile tiedjei DSM 6799.</title>
        <authorList>
            <person name="Lucas S."/>
            <person name="Copeland A."/>
            <person name="Lapidus A."/>
            <person name="Glavina del Rio T."/>
            <person name="Dalin E."/>
            <person name="Tice H."/>
            <person name="Bruce D."/>
            <person name="Goodwin L."/>
            <person name="Pitluck S."/>
            <person name="Peters L."/>
            <person name="Ovchinnikova G."/>
            <person name="Zeytun A."/>
            <person name="Lu M."/>
            <person name="Kyrpides N."/>
            <person name="Mavromatis K."/>
            <person name="Ivanova N."/>
            <person name="Brettin T."/>
            <person name="Detter J.C."/>
            <person name="Han C."/>
            <person name="Larimer F."/>
            <person name="Land M."/>
            <person name="Hauser L."/>
            <person name="Markowitz V."/>
            <person name="Cheng J.-F."/>
            <person name="Hugenholtz P."/>
            <person name="Woyke T."/>
            <person name="Wu D."/>
            <person name="Spring S."/>
            <person name="Schroeder M."/>
            <person name="Brambilla E."/>
            <person name="Klenk H.-P."/>
            <person name="Eisen J.A."/>
        </authorList>
    </citation>
    <scope>NUCLEOTIDE SEQUENCE [LARGE SCALE GENOMIC DNA]</scope>
    <source>
        <strain evidence="7">ATCC 49306 / DSM 6799 / DCB-1</strain>
    </source>
</reference>
<dbReference type="Gene3D" id="3.40.50.720">
    <property type="entry name" value="NAD(P)-binding Rossmann-like Domain"/>
    <property type="match status" value="1"/>
</dbReference>
<dbReference type="eggNOG" id="COG0399">
    <property type="taxonomic scope" value="Bacteria"/>
</dbReference>
<dbReference type="CDD" id="cd00616">
    <property type="entry name" value="AHBA_syn"/>
    <property type="match status" value="1"/>
</dbReference>
<dbReference type="Pfam" id="PF01408">
    <property type="entry name" value="GFO_IDH_MocA"/>
    <property type="match status" value="1"/>
</dbReference>
<feature type="domain" description="Gfo/Idh/MocA-like oxidoreductase N-terminal" evidence="4">
    <location>
        <begin position="13"/>
        <end position="128"/>
    </location>
</feature>
<accession>I4CBJ2</accession>
<dbReference type="SUPFAM" id="SSF53383">
    <property type="entry name" value="PLP-dependent transferases"/>
    <property type="match status" value="1"/>
</dbReference>
<evidence type="ECO:0000259" key="5">
    <source>
        <dbReference type="Pfam" id="PF22725"/>
    </source>
</evidence>
<dbReference type="InterPro" id="IPR036291">
    <property type="entry name" value="NAD(P)-bd_dom_sf"/>
</dbReference>
<evidence type="ECO:0000313" key="6">
    <source>
        <dbReference type="EMBL" id="AFM26933.1"/>
    </source>
</evidence>
<proteinExistence type="inferred from homology"/>
<evidence type="ECO:0000256" key="3">
    <source>
        <dbReference type="RuleBase" id="RU004508"/>
    </source>
</evidence>
<dbReference type="InterPro" id="IPR015424">
    <property type="entry name" value="PyrdxlP-dep_Trfase"/>
</dbReference>
<dbReference type="eggNOG" id="COG0673">
    <property type="taxonomic scope" value="Bacteria"/>
</dbReference>
<dbReference type="GO" id="GO:0000271">
    <property type="term" value="P:polysaccharide biosynthetic process"/>
    <property type="evidence" value="ECO:0007669"/>
    <property type="project" value="TreeGrafter"/>
</dbReference>
<dbReference type="Proteomes" id="UP000006055">
    <property type="component" value="Chromosome"/>
</dbReference>
<dbReference type="SUPFAM" id="SSF55347">
    <property type="entry name" value="Glyceraldehyde-3-phosphate dehydrogenase-like, C-terminal domain"/>
    <property type="match status" value="1"/>
</dbReference>
<dbReference type="EMBL" id="CP003360">
    <property type="protein sequence ID" value="AFM26933.1"/>
    <property type="molecule type" value="Genomic_DNA"/>
</dbReference>
<dbReference type="InterPro" id="IPR055170">
    <property type="entry name" value="GFO_IDH_MocA-like_dom"/>
</dbReference>
<organism evidence="6 7">
    <name type="scientific">Desulfomonile tiedjei (strain ATCC 49306 / DSM 6799 / DCB-1)</name>
    <dbReference type="NCBI Taxonomy" id="706587"/>
    <lineage>
        <taxon>Bacteria</taxon>
        <taxon>Pseudomonadati</taxon>
        <taxon>Thermodesulfobacteriota</taxon>
        <taxon>Desulfomonilia</taxon>
        <taxon>Desulfomonilales</taxon>
        <taxon>Desulfomonilaceae</taxon>
        <taxon>Desulfomonile</taxon>
    </lineage>
</organism>
<dbReference type="PANTHER" id="PTHR30244:SF36">
    <property type="entry name" value="3-OXO-GLUCOSE-6-PHOSPHATE:GLUTAMATE AMINOTRANSFERASE"/>
    <property type="match status" value="1"/>
</dbReference>
<dbReference type="PANTHER" id="PTHR30244">
    <property type="entry name" value="TRANSAMINASE"/>
    <property type="match status" value="1"/>
</dbReference>
<dbReference type="SUPFAM" id="SSF51735">
    <property type="entry name" value="NAD(P)-binding Rossmann-fold domains"/>
    <property type="match status" value="1"/>
</dbReference>
<evidence type="ECO:0000256" key="1">
    <source>
        <dbReference type="ARBA" id="ARBA00022898"/>
    </source>
</evidence>
<dbReference type="SUPFAM" id="SSF51161">
    <property type="entry name" value="Trimeric LpxA-like enzymes"/>
    <property type="match status" value="1"/>
</dbReference>
<comment type="similarity">
    <text evidence="2 3">Belongs to the DegT/DnrJ/EryC1 family.</text>
</comment>
<dbReference type="InterPro" id="IPR000653">
    <property type="entry name" value="DegT/StrS_aminotransferase"/>
</dbReference>
<sequence length="921" mass="102132">MIEKEGVYTNYGVAVVGAGYWGKNHVRNFFRLGALAQICDLEEETRTRMASQYPGVSCTDSYESVLANSDVRGVVLATPAVTHYRLAKAALEAGKDVLVEKPLALNVKDAQHLMTLATERRAILMVGHILLYHPAVIKLKELVDSGYLGKIQYIQSNRLSMGIVRSEENILWSFAPHDVSVLLHLLGEMPTKVNAYGVCQLQDGVEDVTISVMEFASGVGAHVYVSWMNPFKEQKLVVVGDKRMAVFEDSKPENKLQVYNNSFSWVQRHPVPVKGDVENIPIEVAEPLYSECLHFLECMKTRQRPKSDGEEGHRTLSVLMKCYESLKQICAEPEAVETVQHRDYFAHPTAEIEQPCSIGSGTKIWHFSHVLPHATIGKNCNIGQNVVVGKNVIIGNQCKIQNNVCIYEGVTLEDYVFCGPSMVFTNVYNPRSEIPRMTEIRPTLVRQGATIGANATIVCGTTIGRYAFIGAGAVVKKDVDDYALVVGNPARKIGYMCKCGHKLHEHAGSNGLFKCSSCGMLYKFGPNAKLEEYQAEETVTKVALLDLKSQYLSIKDEVDSAIKKTLESQRFILGPDVEALEREIAQYCGCSQAIGVSSGTDALLIVLMALEVGPGDEVITTPFTFFATVGSIARVGAVPVFADIDPHTFNIDANQVEKLITPRTKAILPVHLFGQCAEMGVLLEISQKYGIPIVEDAAQAIGSEYHGRRAGSMGAFGCFSFFPSKNLGAFGDGGMVTTNDDELADRVRMLRNHGAKPKYFHKIVGGNFRLDGIQAGILRVKLNHLDKWTERRIENAAYYTRRLDELGLSGSVTPPYIAESRHIFNQYVVIAENRDELKQYLKDHGVETEIYYPRPMHLQECFADGRYTEGSFPVSEQASKQVLALPIFPELSAAQKEYVVTKIRDFYQPASRVERPCFMYA</sequence>
<name>I4CBJ2_DESTA</name>
<dbReference type="InterPro" id="IPR001451">
    <property type="entry name" value="Hexapep"/>
</dbReference>
<feature type="domain" description="GFO/IDH/MocA-like oxidoreductase" evidence="5">
    <location>
        <begin position="137"/>
        <end position="244"/>
    </location>
</feature>
<dbReference type="eggNOG" id="COG0110">
    <property type="taxonomic scope" value="Bacteria"/>
</dbReference>
<dbReference type="Gene3D" id="2.160.10.10">
    <property type="entry name" value="Hexapeptide repeat proteins"/>
    <property type="match status" value="1"/>
</dbReference>
<dbReference type="KEGG" id="dti:Desti_4299"/>
<dbReference type="Pfam" id="PF01041">
    <property type="entry name" value="DegT_DnrJ_EryC1"/>
    <property type="match status" value="1"/>
</dbReference>
<dbReference type="PATRIC" id="fig|706587.4.peg.4877"/>
<dbReference type="HOGENOM" id="CLU_316587_0_0_7"/>
<dbReference type="InterPro" id="IPR015422">
    <property type="entry name" value="PyrdxlP-dep_Trfase_small"/>
</dbReference>
<dbReference type="GO" id="GO:0030170">
    <property type="term" value="F:pyridoxal phosphate binding"/>
    <property type="evidence" value="ECO:0007669"/>
    <property type="project" value="UniProtKB-ARBA"/>
</dbReference>
<dbReference type="RefSeq" id="WP_014812053.1">
    <property type="nucleotide sequence ID" value="NC_018025.1"/>
</dbReference>
<dbReference type="STRING" id="706587.Desti_4299"/>
<dbReference type="AlphaFoldDB" id="I4CBJ2"/>
<dbReference type="GO" id="GO:0000166">
    <property type="term" value="F:nucleotide binding"/>
    <property type="evidence" value="ECO:0007669"/>
    <property type="project" value="InterPro"/>
</dbReference>
<keyword evidence="1 3" id="KW-0663">Pyridoxal phosphate</keyword>
<dbReference type="InterPro" id="IPR015421">
    <property type="entry name" value="PyrdxlP-dep_Trfase_major"/>
</dbReference>
<dbReference type="InterPro" id="IPR011004">
    <property type="entry name" value="Trimer_LpxA-like_sf"/>
</dbReference>
<dbReference type="InterPro" id="IPR000683">
    <property type="entry name" value="Gfo/Idh/MocA-like_OxRdtase_N"/>
</dbReference>
<keyword evidence="7" id="KW-1185">Reference proteome</keyword>
<gene>
    <name evidence="6" type="ordered locus">Desti_4299</name>
</gene>
<dbReference type="Gene3D" id="3.30.360.10">
    <property type="entry name" value="Dihydrodipicolinate Reductase, domain 2"/>
    <property type="match status" value="1"/>
</dbReference>
<dbReference type="Gene3D" id="3.40.640.10">
    <property type="entry name" value="Type I PLP-dependent aspartate aminotransferase-like (Major domain)"/>
    <property type="match status" value="1"/>
</dbReference>
<dbReference type="Pfam" id="PF00132">
    <property type="entry name" value="Hexapep"/>
    <property type="match status" value="2"/>
</dbReference>